<accession>A0ACB8CTP3</accession>
<reference evidence="1" key="1">
    <citation type="submission" date="2020-05" db="EMBL/GenBank/DDBJ databases">
        <title>Large-scale comparative analyses of tick genomes elucidate their genetic diversity and vector capacities.</title>
        <authorList>
            <person name="Jia N."/>
            <person name="Wang J."/>
            <person name="Shi W."/>
            <person name="Du L."/>
            <person name="Sun Y."/>
            <person name="Zhan W."/>
            <person name="Jiang J."/>
            <person name="Wang Q."/>
            <person name="Zhang B."/>
            <person name="Ji P."/>
            <person name="Sakyi L.B."/>
            <person name="Cui X."/>
            <person name="Yuan T."/>
            <person name="Jiang B."/>
            <person name="Yang W."/>
            <person name="Lam T.T.-Y."/>
            <person name="Chang Q."/>
            <person name="Ding S."/>
            <person name="Wang X."/>
            <person name="Zhu J."/>
            <person name="Ruan X."/>
            <person name="Zhao L."/>
            <person name="Wei J."/>
            <person name="Que T."/>
            <person name="Du C."/>
            <person name="Cheng J."/>
            <person name="Dai P."/>
            <person name="Han X."/>
            <person name="Huang E."/>
            <person name="Gao Y."/>
            <person name="Liu J."/>
            <person name="Shao H."/>
            <person name="Ye R."/>
            <person name="Li L."/>
            <person name="Wei W."/>
            <person name="Wang X."/>
            <person name="Wang C."/>
            <person name="Yang T."/>
            <person name="Huo Q."/>
            <person name="Li W."/>
            <person name="Guo W."/>
            <person name="Chen H."/>
            <person name="Zhou L."/>
            <person name="Ni X."/>
            <person name="Tian J."/>
            <person name="Zhou Y."/>
            <person name="Sheng Y."/>
            <person name="Liu T."/>
            <person name="Pan Y."/>
            <person name="Xia L."/>
            <person name="Li J."/>
            <person name="Zhao F."/>
            <person name="Cao W."/>
        </authorList>
    </citation>
    <scope>NUCLEOTIDE SEQUENCE</scope>
    <source>
        <strain evidence="1">Dsil-2018</strain>
    </source>
</reference>
<gene>
    <name evidence="1" type="ORF">HPB49_024176</name>
</gene>
<organism evidence="1 2">
    <name type="scientific">Dermacentor silvarum</name>
    <name type="common">Tick</name>
    <dbReference type="NCBI Taxonomy" id="543639"/>
    <lineage>
        <taxon>Eukaryota</taxon>
        <taxon>Metazoa</taxon>
        <taxon>Ecdysozoa</taxon>
        <taxon>Arthropoda</taxon>
        <taxon>Chelicerata</taxon>
        <taxon>Arachnida</taxon>
        <taxon>Acari</taxon>
        <taxon>Parasitiformes</taxon>
        <taxon>Ixodida</taxon>
        <taxon>Ixodoidea</taxon>
        <taxon>Ixodidae</taxon>
        <taxon>Rhipicephalinae</taxon>
        <taxon>Dermacentor</taxon>
    </lineage>
</organism>
<protein>
    <submittedName>
        <fullName evidence="1">Uncharacterized protein</fullName>
    </submittedName>
</protein>
<proteinExistence type="predicted"/>
<dbReference type="EMBL" id="CM023474">
    <property type="protein sequence ID" value="KAH7950464.1"/>
    <property type="molecule type" value="Genomic_DNA"/>
</dbReference>
<comment type="caution">
    <text evidence="1">The sequence shown here is derived from an EMBL/GenBank/DDBJ whole genome shotgun (WGS) entry which is preliminary data.</text>
</comment>
<name>A0ACB8CTP3_DERSI</name>
<keyword evidence="2" id="KW-1185">Reference proteome</keyword>
<sequence length="361" mass="39238">MSNAKRPRTDEDAEADAKDSKRVLVYRNGNNSEWQVFTVPTSLDKLLEMIGAKFGLQAKRLFTKNGGEVRSVDELRQVNMDVLYVSSGEDFVSVPALPPGDPEWVLLNVGGQYFATTKTTLTSSDPRSKLAGIFSQGPNAADFNIKRDAQGAYLFDRDPVYFKPLLNYLRYKKLVLDKAVSAAGTFFPSGTPRVLEEAKYFGIESLVKDLEALTKEEERTHNKGDAQPGLNPGPGDRGGNRPLTRDDVIYAIARMPVADLRFQKAQLLGAKMNKANLTGATMKNCVLGQQGDIASNIANLEGANLQDAVLDGSKMYGVNLKGVLLRNASMVGCDMRSAVLTGATMVDCNLSSCNLQDVVLG</sequence>
<dbReference type="Proteomes" id="UP000821865">
    <property type="component" value="Chromosome 5"/>
</dbReference>
<evidence type="ECO:0000313" key="2">
    <source>
        <dbReference type="Proteomes" id="UP000821865"/>
    </source>
</evidence>
<evidence type="ECO:0000313" key="1">
    <source>
        <dbReference type="EMBL" id="KAH7950464.1"/>
    </source>
</evidence>